<accession>A0A2M7T702</accession>
<name>A0A2M7T702_9ACTN</name>
<organism evidence="7 8">
    <name type="scientific">Candidatus Aquicultor secundus</name>
    <dbReference type="NCBI Taxonomy" id="1973895"/>
    <lineage>
        <taxon>Bacteria</taxon>
        <taxon>Bacillati</taxon>
        <taxon>Actinomycetota</taxon>
        <taxon>Candidatus Aquicultoria</taxon>
        <taxon>Candidatus Aquicultorales</taxon>
        <taxon>Candidatus Aquicultoraceae</taxon>
        <taxon>Candidatus Aquicultor</taxon>
    </lineage>
</organism>
<feature type="transmembrane region" description="Helical" evidence="6">
    <location>
        <begin position="312"/>
        <end position="333"/>
    </location>
</feature>
<dbReference type="GO" id="GO:0008360">
    <property type="term" value="P:regulation of cell shape"/>
    <property type="evidence" value="ECO:0007669"/>
    <property type="project" value="UniProtKB-KW"/>
</dbReference>
<keyword evidence="5 6" id="KW-0472">Membrane</keyword>
<evidence type="ECO:0000256" key="4">
    <source>
        <dbReference type="ARBA" id="ARBA00022989"/>
    </source>
</evidence>
<proteinExistence type="predicted"/>
<evidence type="ECO:0000256" key="2">
    <source>
        <dbReference type="ARBA" id="ARBA00022692"/>
    </source>
</evidence>
<dbReference type="RefSeq" id="WP_286677772.1">
    <property type="nucleotide sequence ID" value="NZ_MNXI01000031.1"/>
</dbReference>
<dbReference type="PANTHER" id="PTHR30474">
    <property type="entry name" value="CELL CYCLE PROTEIN"/>
    <property type="match status" value="1"/>
</dbReference>
<evidence type="ECO:0000256" key="5">
    <source>
        <dbReference type="ARBA" id="ARBA00023136"/>
    </source>
</evidence>
<keyword evidence="4 6" id="KW-1133">Transmembrane helix</keyword>
<feature type="transmembrane region" description="Helical" evidence="6">
    <location>
        <begin position="151"/>
        <end position="168"/>
    </location>
</feature>
<sequence length="375" mass="41056">MFLALNIANRLLVKEADPYLLPFAALLSGLGLLMIWRLKPNLATAQSMWILAGTIAALITLVAVRRYQWLKEYKYTWAILGILLLFSPIFIGVERGGSKLWLVLGPFTFQPAEMAKLLFVFFLAAYLEEKRELLSISTRRAFKIWLPELKHLGPLIVMWLMSLVILVLERDMGTSLLFFGLFLAMLYVATGRPMYVTLGSFLFVAGATACYFAFSHIQTRVDIWLDPWMDPSGKGYQIIQSIFAIASGGLAGTGLGLGHPTLIPAVQTDFIFSAIAEELGLLGGTAIILIYLLFISRGLHIALSATDNFGRLVATGLACVFALQSFTILGGTTKLIPLTGVTLPFISYGGSSILMNFILLALFLAVSAKRDGAGE</sequence>
<gene>
    <name evidence="7" type="ORF">COY37_07600</name>
</gene>
<keyword evidence="2 6" id="KW-0812">Transmembrane</keyword>
<feature type="transmembrane region" description="Helical" evidence="6">
    <location>
        <begin position="235"/>
        <end position="259"/>
    </location>
</feature>
<feature type="transmembrane region" description="Helical" evidence="6">
    <location>
        <begin position="19"/>
        <end position="36"/>
    </location>
</feature>
<dbReference type="GO" id="GO:0005886">
    <property type="term" value="C:plasma membrane"/>
    <property type="evidence" value="ECO:0007669"/>
    <property type="project" value="TreeGrafter"/>
</dbReference>
<evidence type="ECO:0000313" key="8">
    <source>
        <dbReference type="Proteomes" id="UP000230956"/>
    </source>
</evidence>
<dbReference type="EMBL" id="PFNG01000177">
    <property type="protein sequence ID" value="PIZ37244.1"/>
    <property type="molecule type" value="Genomic_DNA"/>
</dbReference>
<feature type="transmembrane region" description="Helical" evidence="6">
    <location>
        <begin position="345"/>
        <end position="366"/>
    </location>
</feature>
<dbReference type="GO" id="GO:0032153">
    <property type="term" value="C:cell division site"/>
    <property type="evidence" value="ECO:0007669"/>
    <property type="project" value="TreeGrafter"/>
</dbReference>
<evidence type="ECO:0000313" key="7">
    <source>
        <dbReference type="EMBL" id="PIZ37244.1"/>
    </source>
</evidence>
<dbReference type="AlphaFoldDB" id="A0A2M7T702"/>
<comment type="subcellular location">
    <subcellularLocation>
        <location evidence="1">Membrane</location>
        <topology evidence="1">Multi-pass membrane protein</topology>
    </subcellularLocation>
</comment>
<dbReference type="GO" id="GO:0015648">
    <property type="term" value="F:lipid-linked peptidoglycan transporter activity"/>
    <property type="evidence" value="ECO:0007669"/>
    <property type="project" value="TreeGrafter"/>
</dbReference>
<feature type="transmembrane region" description="Helical" evidence="6">
    <location>
        <begin position="195"/>
        <end position="214"/>
    </location>
</feature>
<feature type="transmembrane region" description="Helical" evidence="6">
    <location>
        <begin position="75"/>
        <end position="93"/>
    </location>
</feature>
<feature type="transmembrane region" description="Helical" evidence="6">
    <location>
        <begin position="279"/>
        <end position="300"/>
    </location>
</feature>
<dbReference type="PANTHER" id="PTHR30474:SF3">
    <property type="entry name" value="PEPTIDOGLYCAN GLYCOSYLTRANSFERASE RODA"/>
    <property type="match status" value="1"/>
</dbReference>
<feature type="transmembrane region" description="Helical" evidence="6">
    <location>
        <begin position="48"/>
        <end position="69"/>
    </location>
</feature>
<evidence type="ECO:0000256" key="1">
    <source>
        <dbReference type="ARBA" id="ARBA00004141"/>
    </source>
</evidence>
<dbReference type="GO" id="GO:0051301">
    <property type="term" value="P:cell division"/>
    <property type="evidence" value="ECO:0007669"/>
    <property type="project" value="InterPro"/>
</dbReference>
<comment type="caution">
    <text evidence="7">The sequence shown here is derived from an EMBL/GenBank/DDBJ whole genome shotgun (WGS) entry which is preliminary data.</text>
</comment>
<feature type="transmembrane region" description="Helical" evidence="6">
    <location>
        <begin position="173"/>
        <end position="189"/>
    </location>
</feature>
<dbReference type="Pfam" id="PF01098">
    <property type="entry name" value="FTSW_RODA_SPOVE"/>
    <property type="match status" value="1"/>
</dbReference>
<dbReference type="InterPro" id="IPR001182">
    <property type="entry name" value="FtsW/RodA"/>
</dbReference>
<keyword evidence="3" id="KW-0133">Cell shape</keyword>
<evidence type="ECO:0000256" key="6">
    <source>
        <dbReference type="SAM" id="Phobius"/>
    </source>
</evidence>
<protein>
    <submittedName>
        <fullName evidence="7">Cell cycle protein</fullName>
    </submittedName>
</protein>
<reference evidence="8" key="1">
    <citation type="submission" date="2017-09" db="EMBL/GenBank/DDBJ databases">
        <title>Depth-based differentiation of microbial function through sediment-hosted aquifers and enrichment of novel symbionts in the deep terrestrial subsurface.</title>
        <authorList>
            <person name="Probst A.J."/>
            <person name="Ladd B."/>
            <person name="Jarett J.K."/>
            <person name="Geller-Mcgrath D.E."/>
            <person name="Sieber C.M.K."/>
            <person name="Emerson J.B."/>
            <person name="Anantharaman K."/>
            <person name="Thomas B.C."/>
            <person name="Malmstrom R."/>
            <person name="Stieglmeier M."/>
            <person name="Klingl A."/>
            <person name="Woyke T."/>
            <person name="Ryan C.M."/>
            <person name="Banfield J.F."/>
        </authorList>
    </citation>
    <scope>NUCLEOTIDE SEQUENCE [LARGE SCALE GENOMIC DNA]</scope>
</reference>
<evidence type="ECO:0000256" key="3">
    <source>
        <dbReference type="ARBA" id="ARBA00022960"/>
    </source>
</evidence>
<dbReference type="Proteomes" id="UP000230956">
    <property type="component" value="Unassembled WGS sequence"/>
</dbReference>